<dbReference type="SUPFAM" id="SSF46938">
    <property type="entry name" value="CRAL/TRIO N-terminal domain"/>
    <property type="match status" value="1"/>
</dbReference>
<dbReference type="Gene3D" id="1.20.5.1200">
    <property type="entry name" value="Alpha-tocopherol transfer"/>
    <property type="match status" value="1"/>
</dbReference>
<dbReference type="InterPro" id="IPR011074">
    <property type="entry name" value="CRAL/TRIO_N_dom"/>
</dbReference>
<dbReference type="EMBL" id="JACMRX010000003">
    <property type="protein sequence ID" value="KAF7992240.1"/>
    <property type="molecule type" value="Genomic_DNA"/>
</dbReference>
<dbReference type="SMART" id="SM00516">
    <property type="entry name" value="SEC14"/>
    <property type="match status" value="1"/>
</dbReference>
<dbReference type="SMART" id="SM01100">
    <property type="entry name" value="CRAL_TRIO_N"/>
    <property type="match status" value="1"/>
</dbReference>
<dbReference type="PRINTS" id="PR00180">
    <property type="entry name" value="CRETINALDHBP"/>
</dbReference>
<keyword evidence="3" id="KW-1185">Reference proteome</keyword>
<dbReference type="InterPro" id="IPR001251">
    <property type="entry name" value="CRAL-TRIO_dom"/>
</dbReference>
<reference evidence="2 3" key="1">
    <citation type="submission" date="2020-08" db="EMBL/GenBank/DDBJ databases">
        <title>Aphidius gifuensis genome sequencing and assembly.</title>
        <authorList>
            <person name="Du Z."/>
        </authorList>
    </citation>
    <scope>NUCLEOTIDE SEQUENCE [LARGE SCALE GENOMIC DNA]</scope>
    <source>
        <strain evidence="2">YNYX2018</strain>
        <tissue evidence="2">Adults</tissue>
    </source>
</reference>
<protein>
    <recommendedName>
        <fullName evidence="1">CRAL-TRIO domain-containing protein</fullName>
    </recommendedName>
</protein>
<dbReference type="SUPFAM" id="SSF52087">
    <property type="entry name" value="CRAL/TRIO domain"/>
    <property type="match status" value="1"/>
</dbReference>
<dbReference type="InterPro" id="IPR036273">
    <property type="entry name" value="CRAL/TRIO_N_dom_sf"/>
</dbReference>
<evidence type="ECO:0000259" key="1">
    <source>
        <dbReference type="PROSITE" id="PS50191"/>
    </source>
</evidence>
<name>A0A835CTE2_APHGI</name>
<gene>
    <name evidence="2" type="ORF">HCN44_001565</name>
</gene>
<dbReference type="Proteomes" id="UP000639338">
    <property type="component" value="Unassembled WGS sequence"/>
</dbReference>
<accession>A0A835CTE2</accession>
<dbReference type="Pfam" id="PF00650">
    <property type="entry name" value="CRAL_TRIO"/>
    <property type="match status" value="1"/>
</dbReference>
<evidence type="ECO:0000313" key="2">
    <source>
        <dbReference type="EMBL" id="KAF7992240.1"/>
    </source>
</evidence>
<feature type="domain" description="CRAL-TRIO" evidence="1">
    <location>
        <begin position="121"/>
        <end position="286"/>
    </location>
</feature>
<sequence length="316" mass="36371">MNSRNPISCGSYEVTLKNVEKVPPLIIKSSVYKFEPQPVSPEIEEKAKNELRETVEIIDQALAEMRTYLKDEPDLNVPDDDYFFAKFLRPCKWHAKPAFDLMKRFYRFRINHPRYCENLLPVNEHVTFSSGVLMSFPLRSKDGCRVVLVRGGKIWKPKEVSLDQIFRGLMLLLDAAIVEPTTQVCGIRVILDMDGLSLSHVTYFTPSFAGAVLEWVQKCLPARLKGVHIINQPYIFNMVFAIFKPFIHEKLRKRVIFHGTDKAGLKSYIGAQALPQKYGGDLDLPLEQVGEPLWNYLNQFHEEFEESSKLGYTKKN</sequence>
<dbReference type="GO" id="GO:1902936">
    <property type="term" value="F:phosphatidylinositol bisphosphate binding"/>
    <property type="evidence" value="ECO:0007669"/>
    <property type="project" value="TreeGrafter"/>
</dbReference>
<dbReference type="InterPro" id="IPR036865">
    <property type="entry name" value="CRAL-TRIO_dom_sf"/>
</dbReference>
<organism evidence="2 3">
    <name type="scientific">Aphidius gifuensis</name>
    <name type="common">Parasitoid wasp</name>
    <dbReference type="NCBI Taxonomy" id="684658"/>
    <lineage>
        <taxon>Eukaryota</taxon>
        <taxon>Metazoa</taxon>
        <taxon>Ecdysozoa</taxon>
        <taxon>Arthropoda</taxon>
        <taxon>Hexapoda</taxon>
        <taxon>Insecta</taxon>
        <taxon>Pterygota</taxon>
        <taxon>Neoptera</taxon>
        <taxon>Endopterygota</taxon>
        <taxon>Hymenoptera</taxon>
        <taxon>Apocrita</taxon>
        <taxon>Ichneumonoidea</taxon>
        <taxon>Braconidae</taxon>
        <taxon>Aphidiinae</taxon>
        <taxon>Aphidius</taxon>
    </lineage>
</organism>
<proteinExistence type="predicted"/>
<dbReference type="PANTHER" id="PTHR10174">
    <property type="entry name" value="ALPHA-TOCOPHEROL TRANSFER PROTEIN-RELATED"/>
    <property type="match status" value="1"/>
</dbReference>
<comment type="caution">
    <text evidence="2">The sequence shown here is derived from an EMBL/GenBank/DDBJ whole genome shotgun (WGS) entry which is preliminary data.</text>
</comment>
<dbReference type="AlphaFoldDB" id="A0A835CTE2"/>
<dbReference type="GO" id="GO:0016020">
    <property type="term" value="C:membrane"/>
    <property type="evidence" value="ECO:0007669"/>
    <property type="project" value="TreeGrafter"/>
</dbReference>
<dbReference type="PROSITE" id="PS50191">
    <property type="entry name" value="CRAL_TRIO"/>
    <property type="match status" value="1"/>
</dbReference>
<evidence type="ECO:0000313" key="3">
    <source>
        <dbReference type="Proteomes" id="UP000639338"/>
    </source>
</evidence>
<dbReference type="OrthoDB" id="75724at2759"/>
<dbReference type="Gene3D" id="3.40.525.10">
    <property type="entry name" value="CRAL-TRIO lipid binding domain"/>
    <property type="match status" value="1"/>
</dbReference>
<dbReference type="Gene3D" id="1.10.8.20">
    <property type="entry name" value="N-terminal domain of phosphatidylinositol transfer protein sec14p"/>
    <property type="match status" value="1"/>
</dbReference>
<dbReference type="PANTHER" id="PTHR10174:SF220">
    <property type="entry name" value="LD41874P"/>
    <property type="match status" value="1"/>
</dbReference>
<dbReference type="CDD" id="cd00170">
    <property type="entry name" value="SEC14"/>
    <property type="match status" value="1"/>
</dbReference>